<dbReference type="AlphaFoldDB" id="F0XDS9"/>
<accession>F0XDS9</accession>
<feature type="transmembrane region" description="Helical" evidence="8">
    <location>
        <begin position="197"/>
        <end position="214"/>
    </location>
</feature>
<dbReference type="PANTHER" id="PTHR12560:SF0">
    <property type="entry name" value="LD18904P"/>
    <property type="match status" value="1"/>
</dbReference>
<dbReference type="InParanoid" id="F0XDS9"/>
<proteinExistence type="inferred from homology"/>
<keyword evidence="5 6" id="KW-0472">Membrane</keyword>
<gene>
    <name evidence="10" type="ORF">CMQ_1083</name>
</gene>
<evidence type="ECO:0000313" key="11">
    <source>
        <dbReference type="Proteomes" id="UP000007796"/>
    </source>
</evidence>
<feature type="transmembrane region" description="Helical" evidence="8">
    <location>
        <begin position="328"/>
        <end position="348"/>
    </location>
</feature>
<evidence type="ECO:0000256" key="3">
    <source>
        <dbReference type="ARBA" id="ARBA00022692"/>
    </source>
</evidence>
<evidence type="ECO:0000256" key="7">
    <source>
        <dbReference type="SAM" id="MobiDB-lite"/>
    </source>
</evidence>
<comment type="subcellular location">
    <subcellularLocation>
        <location evidence="1">Membrane</location>
        <topology evidence="1">Multi-pass membrane protein</topology>
    </subcellularLocation>
</comment>
<dbReference type="eggNOG" id="KOG1607">
    <property type="taxonomic scope" value="Eukaryota"/>
</dbReference>
<evidence type="ECO:0000313" key="10">
    <source>
        <dbReference type="EMBL" id="EFX04155.1"/>
    </source>
</evidence>
<dbReference type="GO" id="GO:0016020">
    <property type="term" value="C:membrane"/>
    <property type="evidence" value="ECO:0007669"/>
    <property type="project" value="UniProtKB-SubCell"/>
</dbReference>
<keyword evidence="3 6" id="KW-0812">Transmembrane</keyword>
<dbReference type="GO" id="GO:0046513">
    <property type="term" value="P:ceramide biosynthetic process"/>
    <property type="evidence" value="ECO:0007669"/>
    <property type="project" value="InterPro"/>
</dbReference>
<dbReference type="PIRSF" id="PIRSF005225">
    <property type="entry name" value="LAG1_LAC1"/>
    <property type="match status" value="1"/>
</dbReference>
<evidence type="ECO:0000256" key="8">
    <source>
        <dbReference type="SAM" id="Phobius"/>
    </source>
</evidence>
<evidence type="ECO:0000259" key="9">
    <source>
        <dbReference type="PROSITE" id="PS50922"/>
    </source>
</evidence>
<dbReference type="OrthoDB" id="537032at2759"/>
<dbReference type="STRING" id="655863.F0XDS9"/>
<dbReference type="GO" id="GO:0050291">
    <property type="term" value="F:sphingosine N-acyltransferase activity"/>
    <property type="evidence" value="ECO:0007669"/>
    <property type="project" value="InterPro"/>
</dbReference>
<dbReference type="HOGENOM" id="CLU_028277_2_2_1"/>
<feature type="region of interest" description="Disordered" evidence="7">
    <location>
        <begin position="364"/>
        <end position="383"/>
    </location>
</feature>
<dbReference type="GeneID" id="25973922"/>
<evidence type="ECO:0000256" key="6">
    <source>
        <dbReference type="PROSITE-ProRule" id="PRU00205"/>
    </source>
</evidence>
<dbReference type="PROSITE" id="PS50922">
    <property type="entry name" value="TLC"/>
    <property type="match status" value="1"/>
</dbReference>
<keyword evidence="11" id="KW-1185">Reference proteome</keyword>
<feature type="transmembrane region" description="Helical" evidence="8">
    <location>
        <begin position="40"/>
        <end position="61"/>
    </location>
</feature>
<dbReference type="Proteomes" id="UP000007796">
    <property type="component" value="Unassembled WGS sequence"/>
</dbReference>
<dbReference type="EMBL" id="GL629765">
    <property type="protein sequence ID" value="EFX04155.1"/>
    <property type="molecule type" value="Genomic_DNA"/>
</dbReference>
<comment type="similarity">
    <text evidence="2">Belongs to the sphingosine N-acyltransferase family.</text>
</comment>
<dbReference type="RefSeq" id="XP_014173637.1">
    <property type="nucleotide sequence ID" value="XM_014318162.1"/>
</dbReference>
<evidence type="ECO:0000256" key="2">
    <source>
        <dbReference type="ARBA" id="ARBA00009808"/>
    </source>
</evidence>
<evidence type="ECO:0000256" key="5">
    <source>
        <dbReference type="ARBA" id="ARBA00023136"/>
    </source>
</evidence>
<feature type="domain" description="TLC" evidence="9">
    <location>
        <begin position="122"/>
        <end position="356"/>
    </location>
</feature>
<reference evidence="10 11" key="1">
    <citation type="journal article" date="2011" name="Proc. Natl. Acad. Sci. U.S.A.">
        <title>Genome and transcriptome analyses of the mountain pine beetle-fungal symbiont Grosmannia clavigera, a lodgepole pine pathogen.</title>
        <authorList>
            <person name="DiGuistini S."/>
            <person name="Wang Y."/>
            <person name="Liao N.Y."/>
            <person name="Taylor G."/>
            <person name="Tanguay P."/>
            <person name="Feau N."/>
            <person name="Henrissat B."/>
            <person name="Chan S.K."/>
            <person name="Hesse-Orce U."/>
            <person name="Alamouti S.M."/>
            <person name="Tsui C.K.M."/>
            <person name="Docking R.T."/>
            <person name="Levasseur A."/>
            <person name="Haridas S."/>
            <person name="Robertson G."/>
            <person name="Birol I."/>
            <person name="Holt R.A."/>
            <person name="Marra M.A."/>
            <person name="Hamelin R.C."/>
            <person name="Hirst M."/>
            <person name="Jones S.J.M."/>
            <person name="Bohlmann J."/>
            <person name="Breuil C."/>
        </authorList>
    </citation>
    <scope>NUCLEOTIDE SEQUENCE [LARGE SCALE GENOMIC DNA]</scope>
    <source>
        <strain evidence="11">kw1407 / UAMH 11150</strain>
    </source>
</reference>
<dbReference type="SMART" id="SM00724">
    <property type="entry name" value="TLC"/>
    <property type="match status" value="1"/>
</dbReference>
<protein>
    <submittedName>
        <fullName evidence="10">Longevity-assurance protein</fullName>
    </submittedName>
</protein>
<name>F0XDS9_GROCL</name>
<keyword evidence="4 8" id="KW-1133">Transmembrane helix</keyword>
<dbReference type="InterPro" id="IPR016439">
    <property type="entry name" value="Lag1/Lac1-like"/>
</dbReference>
<sequence>MSESPKSRPPPRAMTWTAKRPQNSPLERVYQWLFDNQASLSFQAIAPFLLAHVCVPAMRPFTDPLFGLSYHNPQTGRYSAGFRDLCFVAFCIALCIGVRAFLMRRVLVPLGRACGVTKQKDLTRFSEQGWMLAYYSATWPLGMSPYFLNLEELWTGWPQKELDGPMKVYVLVQWAYWIQQVIVVNIEARRKDYKEMIIHHAITTSLIASAYAYYQTRAGHLILVLMDAVELIFPLAKCLKYIGFTTVCDVVFGVFVVVWVMTRHVFYLMICWSVYRDLPRIVAVPCYRGTAGDLQGPFPAPKEGWSHLLEPFYDPTGMVCFTNGIRTAFLVFLLALELVICVWTFFILRVSVRVLKGGNAEDVRSDDEAEAKAETEEQSEYEEIEPLEQEVGVEAIDLTAARRRNALHKSGLRLSSPSGRKEILNRIGCEKQID</sequence>
<evidence type="ECO:0000256" key="4">
    <source>
        <dbReference type="ARBA" id="ARBA00022989"/>
    </source>
</evidence>
<evidence type="ECO:0000256" key="1">
    <source>
        <dbReference type="ARBA" id="ARBA00004141"/>
    </source>
</evidence>
<feature type="transmembrane region" description="Helical" evidence="8">
    <location>
        <begin position="81"/>
        <end position="102"/>
    </location>
</feature>
<organism evidence="11">
    <name type="scientific">Grosmannia clavigera (strain kw1407 / UAMH 11150)</name>
    <name type="common">Blue stain fungus</name>
    <name type="synonym">Graphiocladiella clavigera</name>
    <dbReference type="NCBI Taxonomy" id="655863"/>
    <lineage>
        <taxon>Eukaryota</taxon>
        <taxon>Fungi</taxon>
        <taxon>Dikarya</taxon>
        <taxon>Ascomycota</taxon>
        <taxon>Pezizomycotina</taxon>
        <taxon>Sordariomycetes</taxon>
        <taxon>Sordariomycetidae</taxon>
        <taxon>Ophiostomatales</taxon>
        <taxon>Ophiostomataceae</taxon>
        <taxon>Leptographium</taxon>
    </lineage>
</organism>
<dbReference type="PANTHER" id="PTHR12560">
    <property type="entry name" value="LONGEVITY ASSURANCE FACTOR 1 LAG1"/>
    <property type="match status" value="1"/>
</dbReference>
<dbReference type="Pfam" id="PF03798">
    <property type="entry name" value="TRAM_LAG1_CLN8"/>
    <property type="match status" value="1"/>
</dbReference>
<dbReference type="InterPro" id="IPR006634">
    <property type="entry name" value="TLC-dom"/>
</dbReference>